<dbReference type="GO" id="GO:0004386">
    <property type="term" value="F:helicase activity"/>
    <property type="evidence" value="ECO:0007669"/>
    <property type="project" value="UniProtKB-KW"/>
</dbReference>
<evidence type="ECO:0000256" key="3">
    <source>
        <dbReference type="ARBA" id="ARBA00022763"/>
    </source>
</evidence>
<protein>
    <submittedName>
        <fullName evidence="12">UvrD/REP helicase</fullName>
    </submittedName>
</protein>
<evidence type="ECO:0000256" key="2">
    <source>
        <dbReference type="ARBA" id="ARBA00022741"/>
    </source>
</evidence>
<dbReference type="PANTHER" id="PTHR30591:SF1">
    <property type="entry name" value="RECBCD ENZYME SUBUNIT RECC"/>
    <property type="match status" value="1"/>
</dbReference>
<dbReference type="STRING" id="642492.Clole_1659"/>
<dbReference type="Gene3D" id="3.90.320.10">
    <property type="match status" value="1"/>
</dbReference>
<dbReference type="HOGENOM" id="CLU_007838_0_0_9"/>
<dbReference type="Proteomes" id="UP000008467">
    <property type="component" value="Chromosome"/>
</dbReference>
<evidence type="ECO:0000256" key="1">
    <source>
        <dbReference type="ARBA" id="ARBA00022722"/>
    </source>
</evidence>
<dbReference type="SUPFAM" id="SSF52540">
    <property type="entry name" value="P-loop containing nucleoside triphosphate hydrolases"/>
    <property type="match status" value="1"/>
</dbReference>
<dbReference type="Pfam" id="PF21445">
    <property type="entry name" value="ADDB_N"/>
    <property type="match status" value="1"/>
</dbReference>
<keyword evidence="6" id="KW-0269">Exonuclease</keyword>
<gene>
    <name evidence="12" type="ordered locus">Clole_1659</name>
</gene>
<sequence length="1131" mass="129898">MKKVQFIVGRSGAGKTTYCYEAIETALKEESFDPLLLLVPEQFNLQTQKDLAKRLYPGLLRAEVISFNTLAREVFKEVGKAEVAVIEDLERMIILKRVIEAHKKEIIFYKKNMNNTGFIEAINRFITVLEQAGVSKEQLGELIENKEATLLFKSKLTDIHMLYEAFEDYLGNQFVTIEKNMTLLASSIMKSKKLEKAWLWIDGFYGFTYNQLLIIKELMKKVKGLTITLPMDKSYTRTDKVRNSYPFYESIQMLQKLMGICEEQHLAYEVNYVKGAGEKNEALAYLEGQYLKPYANPYEKENEAIYLQTYGSRAEEVEQVAKQIVTLVMEEGYRYHDMAVIVGDLADYKTLLEGAFKEYEIPYFLDMKRNIHTNSLVAALEGVLEVLTSNYSYKSIMGLLRTQILPISIEEIDLLENYLLAYGIKGKKKWAQPWGFDQKDEEKQARINITREAILGPIQKLEMTIQMTKSSGKNKVVDLTKALYGFLEDIGAYSKLNEIIAKHKAEGNRLLEIENTQIWGKIMEVFERLVDILGEEELSLMTYRRILETSFSYVKMGVIPPAQDQVLIGSVDRTRLPRLKACFILGTNEGVIPKVDETTPIFSDMDKASLSQMCKEDKGPKGRLNELIIDQPLYGGQFSIYSMLTRATEKLFVSAAMADENGKPLRTSLVYYKLKKLFGETPKPLQGDFLSQIYRPLPTFGYVGNLLREYVEGRLEEEAWKDLVSWYATKDEWKDRLKGLTDYLFYTNQQHYLQEETTHLLYGNKLDTSISKLETFRQCACCYFMRYGIKAEERRLFRFDRAKVGTLFHAALEQYPKELSLMNTTWTKATREEMQQGVKKATAYAVEQVNEAQRETGRFQFTAAKVEKMTSRAIHALTAHLKNGEFEPMGYEINFGEGKGFPPIEIAIDEVRTILVTGQIDRVDVYYKDDNQQYIKILDYKSGQKNFNLLEVYYGLQLQLLLYLDAYLKKHHSYEAGGVFYFHINNPYVSYKVGMDEVQLQESSLKQFKLSGLAVDEPQIIAALDKSGTGSTIPVSLNKDGSIKKGSSVATPEQFKLLENHIIDTIRGLGQELLEGKVSAKPYRLKGKNPCEYCIYHTICQFSEEQVDNCYDTLEQLSKEEIWEKLEKGGL</sequence>
<dbReference type="GO" id="GO:0005524">
    <property type="term" value="F:ATP binding"/>
    <property type="evidence" value="ECO:0007669"/>
    <property type="project" value="UniProtKB-KW"/>
</dbReference>
<dbReference type="GO" id="GO:0006281">
    <property type="term" value="P:DNA repair"/>
    <property type="evidence" value="ECO:0007669"/>
    <property type="project" value="UniProtKB-KW"/>
</dbReference>
<evidence type="ECO:0000313" key="12">
    <source>
        <dbReference type="EMBL" id="ADZ83383.1"/>
    </source>
</evidence>
<evidence type="ECO:0000256" key="8">
    <source>
        <dbReference type="ARBA" id="ARBA00023125"/>
    </source>
</evidence>
<evidence type="ECO:0000256" key="6">
    <source>
        <dbReference type="ARBA" id="ARBA00022839"/>
    </source>
</evidence>
<dbReference type="InterPro" id="IPR011604">
    <property type="entry name" value="PDDEXK-like_dom_sf"/>
</dbReference>
<dbReference type="PANTHER" id="PTHR30591">
    <property type="entry name" value="RECBCD ENZYME SUBUNIT RECC"/>
    <property type="match status" value="1"/>
</dbReference>
<name>F2JLJ2_CELLD</name>
<dbReference type="RefSeq" id="WP_013656680.1">
    <property type="nucleotide sequence ID" value="NC_015275.1"/>
</dbReference>
<organism evidence="12 13">
    <name type="scientific">Cellulosilyticum lentocellum (strain ATCC 49066 / DSM 5427 / NCIMB 11756 / RHM5)</name>
    <name type="common">Clostridium lentocellum</name>
    <dbReference type="NCBI Taxonomy" id="642492"/>
    <lineage>
        <taxon>Bacteria</taxon>
        <taxon>Bacillati</taxon>
        <taxon>Bacillota</taxon>
        <taxon>Clostridia</taxon>
        <taxon>Lachnospirales</taxon>
        <taxon>Cellulosilyticaceae</taxon>
        <taxon>Cellulosilyticum</taxon>
    </lineage>
</organism>
<feature type="domain" description="PD-(D/E)XK endonuclease-like" evidence="10">
    <location>
        <begin position="769"/>
        <end position="1101"/>
    </location>
</feature>
<keyword evidence="4" id="KW-0378">Hydrolase</keyword>
<dbReference type="InterPro" id="IPR049035">
    <property type="entry name" value="ADDB_N"/>
</dbReference>
<evidence type="ECO:0000313" key="13">
    <source>
        <dbReference type="Proteomes" id="UP000008467"/>
    </source>
</evidence>
<dbReference type="Gene3D" id="3.40.50.300">
    <property type="entry name" value="P-loop containing nucleotide triphosphate hydrolases"/>
    <property type="match status" value="3"/>
</dbReference>
<keyword evidence="2" id="KW-0547">Nucleotide-binding</keyword>
<proteinExistence type="predicted"/>
<evidence type="ECO:0000256" key="9">
    <source>
        <dbReference type="ARBA" id="ARBA00023204"/>
    </source>
</evidence>
<evidence type="ECO:0000256" key="5">
    <source>
        <dbReference type="ARBA" id="ARBA00022806"/>
    </source>
</evidence>
<keyword evidence="7" id="KW-0067">ATP-binding</keyword>
<dbReference type="Pfam" id="PF12705">
    <property type="entry name" value="PDDEXK_1"/>
    <property type="match status" value="1"/>
</dbReference>
<feature type="domain" description="ATP-dependent helicase/deoxyribonuclease subunit B N-terminal" evidence="11">
    <location>
        <begin position="6"/>
        <end position="287"/>
    </location>
</feature>
<dbReference type="KEGG" id="cle:Clole_1659"/>
<evidence type="ECO:0000259" key="11">
    <source>
        <dbReference type="Pfam" id="PF21445"/>
    </source>
</evidence>
<evidence type="ECO:0000256" key="4">
    <source>
        <dbReference type="ARBA" id="ARBA00022801"/>
    </source>
</evidence>
<reference evidence="12 13" key="1">
    <citation type="journal article" date="2011" name="J. Bacteriol.">
        <title>Complete genome sequence of the cellulose-degrading bacterium Cellulosilyticum lentocellum.</title>
        <authorList>
            <consortium name="US DOE Joint Genome Institute"/>
            <person name="Miller D.A."/>
            <person name="Suen G."/>
            <person name="Bruce D."/>
            <person name="Copeland A."/>
            <person name="Cheng J.F."/>
            <person name="Detter C."/>
            <person name="Goodwin L.A."/>
            <person name="Han C.S."/>
            <person name="Hauser L.J."/>
            <person name="Land M.L."/>
            <person name="Lapidus A."/>
            <person name="Lucas S."/>
            <person name="Meincke L."/>
            <person name="Pitluck S."/>
            <person name="Tapia R."/>
            <person name="Teshima H."/>
            <person name="Woyke T."/>
            <person name="Fox B.G."/>
            <person name="Angert E.R."/>
            <person name="Currie C.R."/>
        </authorList>
    </citation>
    <scope>NUCLEOTIDE SEQUENCE [LARGE SCALE GENOMIC DNA]</scope>
    <source>
        <strain evidence="13">ATCC 49066 / DSM 5427 / NCIMB 11756 / RHM5</strain>
    </source>
</reference>
<accession>F2JLJ2</accession>
<dbReference type="AlphaFoldDB" id="F2JLJ2"/>
<dbReference type="InterPro" id="IPR038726">
    <property type="entry name" value="PDDEXK_AddAB-type"/>
</dbReference>
<keyword evidence="3" id="KW-0227">DNA damage</keyword>
<dbReference type="InterPro" id="IPR027417">
    <property type="entry name" value="P-loop_NTPase"/>
</dbReference>
<dbReference type="eggNOG" id="COG3857">
    <property type="taxonomic scope" value="Bacteria"/>
</dbReference>
<dbReference type="GO" id="GO:0004527">
    <property type="term" value="F:exonuclease activity"/>
    <property type="evidence" value="ECO:0007669"/>
    <property type="project" value="UniProtKB-KW"/>
</dbReference>
<evidence type="ECO:0000256" key="7">
    <source>
        <dbReference type="ARBA" id="ARBA00022840"/>
    </source>
</evidence>
<keyword evidence="1" id="KW-0540">Nuclease</keyword>
<keyword evidence="9" id="KW-0234">DNA repair</keyword>
<evidence type="ECO:0000259" key="10">
    <source>
        <dbReference type="Pfam" id="PF12705"/>
    </source>
</evidence>
<keyword evidence="13" id="KW-1185">Reference proteome</keyword>
<dbReference type="EMBL" id="CP002582">
    <property type="protein sequence ID" value="ADZ83383.1"/>
    <property type="molecule type" value="Genomic_DNA"/>
</dbReference>
<dbReference type="GO" id="GO:0006310">
    <property type="term" value="P:DNA recombination"/>
    <property type="evidence" value="ECO:0007669"/>
    <property type="project" value="TreeGrafter"/>
</dbReference>
<keyword evidence="5 12" id="KW-0347">Helicase</keyword>
<dbReference type="GO" id="GO:0003677">
    <property type="term" value="F:DNA binding"/>
    <property type="evidence" value="ECO:0007669"/>
    <property type="project" value="UniProtKB-KW"/>
</dbReference>
<keyword evidence="8" id="KW-0238">DNA-binding</keyword>